<dbReference type="RefSeq" id="WP_115517190.1">
    <property type="nucleotide sequence ID" value="NZ_QRGO01000001.1"/>
</dbReference>
<dbReference type="EMBL" id="QRGO01000001">
    <property type="protein sequence ID" value="RDV05163.1"/>
    <property type="molecule type" value="Genomic_DNA"/>
</dbReference>
<keyword evidence="4" id="KW-1185">Reference proteome</keyword>
<reference evidence="4" key="1">
    <citation type="submission" date="2018-08" db="EMBL/GenBank/DDBJ databases">
        <authorList>
            <person name="Kim S.-J."/>
            <person name="Jung G.-Y."/>
        </authorList>
    </citation>
    <scope>NUCLEOTIDE SEQUENCE [LARGE SCALE GENOMIC DNA]</scope>
    <source>
        <strain evidence="4">GY_H</strain>
    </source>
</reference>
<dbReference type="SUPFAM" id="SSF57997">
    <property type="entry name" value="Tropomyosin"/>
    <property type="match status" value="1"/>
</dbReference>
<gene>
    <name evidence="3" type="ORF">DXH78_11665</name>
</gene>
<proteinExistence type="predicted"/>
<dbReference type="OrthoDB" id="8433303at2"/>
<feature type="coiled-coil region" evidence="1">
    <location>
        <begin position="205"/>
        <end position="288"/>
    </location>
</feature>
<keyword evidence="1" id="KW-0175">Coiled coil</keyword>
<name>A0A371BCL5_9BRAD</name>
<feature type="coiled-coil region" evidence="1">
    <location>
        <begin position="107"/>
        <end position="155"/>
    </location>
</feature>
<dbReference type="Gene3D" id="1.20.5.340">
    <property type="match status" value="1"/>
</dbReference>
<feature type="coiled-coil region" evidence="1">
    <location>
        <begin position="314"/>
        <end position="471"/>
    </location>
</feature>
<evidence type="ECO:0000256" key="1">
    <source>
        <dbReference type="SAM" id="Coils"/>
    </source>
</evidence>
<dbReference type="AlphaFoldDB" id="A0A371BCL5"/>
<feature type="domain" description="Crescentin coiled-coil" evidence="2">
    <location>
        <begin position="93"/>
        <end position="451"/>
    </location>
</feature>
<comment type="caution">
    <text evidence="3">The sequence shown here is derived from an EMBL/GenBank/DDBJ whole genome shotgun (WGS) entry which is preliminary data.</text>
</comment>
<sequence>MSKFGGLFGRKSGTIDALAQPSPTGTEIPATIAGNPIELDEELFSALGAQVGGDNEALRNLLLDANAKIGELDAIKAAVGKLADPVSKTLRALEAEKSEKHSLQTVLNNTRTAYGKLRNESAELEKRLQAAEQEIGNLRQELASTQNVLRSVEATKAEIAIDIAARRAQIADLEGRLAHEAGENAVLRDENRRLDERATTLGKRIISLEADLNAARQRLMMADDEKRAQNATLDKMSVEAARLTRKISETEQSLNAAQARLRQVEGNFAELSNERGRLSAALDEAHERHGHESTSQRMRYEALQARAASTDSLLIEARDHLQRRAEEMRELDRRFSDTASERDTLQSRVAELEAERLRRESEFKETEQMRATLMERSGALTRAFNSKEAALARAEETIAALQTQLASAGKERSNDRLTAEQAIEELKAALQREKLDRAVVEGALETARKDFARVMREVMSLQRQQQAAEDQADLKAANAA</sequence>
<dbReference type="InterPro" id="IPR043652">
    <property type="entry name" value="CreS_CC"/>
</dbReference>
<accession>A0A371BCL5</accession>
<protein>
    <recommendedName>
        <fullName evidence="2">Crescentin coiled-coil domain-containing protein</fullName>
    </recommendedName>
</protein>
<dbReference type="Proteomes" id="UP000263993">
    <property type="component" value="Unassembled WGS sequence"/>
</dbReference>
<organism evidence="3 4">
    <name type="scientific">Undibacter mobilis</name>
    <dbReference type="NCBI Taxonomy" id="2292256"/>
    <lineage>
        <taxon>Bacteria</taxon>
        <taxon>Pseudomonadati</taxon>
        <taxon>Pseudomonadota</taxon>
        <taxon>Alphaproteobacteria</taxon>
        <taxon>Hyphomicrobiales</taxon>
        <taxon>Nitrobacteraceae</taxon>
        <taxon>Undibacter</taxon>
    </lineage>
</organism>
<evidence type="ECO:0000313" key="3">
    <source>
        <dbReference type="EMBL" id="RDV05163.1"/>
    </source>
</evidence>
<dbReference type="Pfam" id="PF19220">
    <property type="entry name" value="Rod_CreS"/>
    <property type="match status" value="1"/>
</dbReference>
<evidence type="ECO:0000259" key="2">
    <source>
        <dbReference type="Pfam" id="PF19220"/>
    </source>
</evidence>
<evidence type="ECO:0000313" key="4">
    <source>
        <dbReference type="Proteomes" id="UP000263993"/>
    </source>
</evidence>